<protein>
    <recommendedName>
        <fullName evidence="3">Transposase</fullName>
    </recommendedName>
</protein>
<evidence type="ECO:0008006" key="3">
    <source>
        <dbReference type="Google" id="ProtNLM"/>
    </source>
</evidence>
<dbReference type="Proteomes" id="UP001146120">
    <property type="component" value="Unassembled WGS sequence"/>
</dbReference>
<accession>A0AAV2Z906</accession>
<evidence type="ECO:0000313" key="1">
    <source>
        <dbReference type="EMBL" id="DBA03913.1"/>
    </source>
</evidence>
<sequence length="223" mass="25106">MTFKYQYTTKSANTCRRWFKCISHIDCPCRARVSMVSDTSLTHFIIEMQTQHSDVVCVARSVGICPALRAEMDAAFASGAGPMKCLQILKKRYATDVVMNQNLPPVAQLKNAKAYWAKQRKGVRCFADLLEWSALGQCDSRTDFDENEENEVLVLGVMGGNACSMGVVVSSRRVFKHIVPAVQEQRESAADPYKRHYSEWTLVPLGTCAVHYAKERNEYAHTI</sequence>
<proteinExistence type="predicted"/>
<organism evidence="1 2">
    <name type="scientific">Lagenidium giganteum</name>
    <dbReference type="NCBI Taxonomy" id="4803"/>
    <lineage>
        <taxon>Eukaryota</taxon>
        <taxon>Sar</taxon>
        <taxon>Stramenopiles</taxon>
        <taxon>Oomycota</taxon>
        <taxon>Peronosporomycetes</taxon>
        <taxon>Pythiales</taxon>
        <taxon>Pythiaceae</taxon>
    </lineage>
</organism>
<evidence type="ECO:0000313" key="2">
    <source>
        <dbReference type="Proteomes" id="UP001146120"/>
    </source>
</evidence>
<dbReference type="EMBL" id="DAKRPA010000014">
    <property type="protein sequence ID" value="DBA03913.1"/>
    <property type="molecule type" value="Genomic_DNA"/>
</dbReference>
<keyword evidence="2" id="KW-1185">Reference proteome</keyword>
<dbReference type="AlphaFoldDB" id="A0AAV2Z906"/>
<reference evidence="1" key="1">
    <citation type="submission" date="2022-11" db="EMBL/GenBank/DDBJ databases">
        <authorList>
            <person name="Morgan W.R."/>
            <person name="Tartar A."/>
        </authorList>
    </citation>
    <scope>NUCLEOTIDE SEQUENCE</scope>
    <source>
        <strain evidence="1">ARSEF 373</strain>
    </source>
</reference>
<name>A0AAV2Z906_9STRA</name>
<comment type="caution">
    <text evidence="1">The sequence shown here is derived from an EMBL/GenBank/DDBJ whole genome shotgun (WGS) entry which is preliminary data.</text>
</comment>
<reference evidence="1" key="2">
    <citation type="journal article" date="2023" name="Microbiol Resour">
        <title>Decontamination and Annotation of the Draft Genome Sequence of the Oomycete Lagenidium giganteum ARSEF 373.</title>
        <authorList>
            <person name="Morgan W.R."/>
            <person name="Tartar A."/>
        </authorList>
    </citation>
    <scope>NUCLEOTIDE SEQUENCE</scope>
    <source>
        <strain evidence="1">ARSEF 373</strain>
    </source>
</reference>
<gene>
    <name evidence="1" type="ORF">N0F65_004603</name>
</gene>